<evidence type="ECO:0000313" key="6">
    <source>
        <dbReference type="Proteomes" id="UP000015453"/>
    </source>
</evidence>
<feature type="non-terminal residue" evidence="5">
    <location>
        <position position="1"/>
    </location>
</feature>
<dbReference type="AlphaFoldDB" id="S8C422"/>
<dbReference type="Gene3D" id="1.20.1560.10">
    <property type="entry name" value="ABC transporter type 1, transmembrane domain"/>
    <property type="match status" value="1"/>
</dbReference>
<evidence type="ECO:0000256" key="2">
    <source>
        <dbReference type="ARBA" id="ARBA00022989"/>
    </source>
</evidence>
<keyword evidence="6" id="KW-1185">Reference proteome</keyword>
<dbReference type="EMBL" id="AUSU01006882">
    <property type="protein sequence ID" value="EPS61394.1"/>
    <property type="molecule type" value="Genomic_DNA"/>
</dbReference>
<keyword evidence="1 4" id="KW-0812">Transmembrane</keyword>
<evidence type="ECO:0000256" key="1">
    <source>
        <dbReference type="ARBA" id="ARBA00022692"/>
    </source>
</evidence>
<feature type="transmembrane region" description="Helical" evidence="4">
    <location>
        <begin position="56"/>
        <end position="79"/>
    </location>
</feature>
<comment type="caution">
    <text evidence="5">The sequence shown here is derived from an EMBL/GenBank/DDBJ whole genome shotgun (WGS) entry which is preliminary data.</text>
</comment>
<gene>
    <name evidence="5" type="ORF">M569_13403</name>
</gene>
<organism evidence="5 6">
    <name type="scientific">Genlisea aurea</name>
    <dbReference type="NCBI Taxonomy" id="192259"/>
    <lineage>
        <taxon>Eukaryota</taxon>
        <taxon>Viridiplantae</taxon>
        <taxon>Streptophyta</taxon>
        <taxon>Embryophyta</taxon>
        <taxon>Tracheophyta</taxon>
        <taxon>Spermatophyta</taxon>
        <taxon>Magnoliopsida</taxon>
        <taxon>eudicotyledons</taxon>
        <taxon>Gunneridae</taxon>
        <taxon>Pentapetalae</taxon>
        <taxon>asterids</taxon>
        <taxon>lamiids</taxon>
        <taxon>Lamiales</taxon>
        <taxon>Lentibulariaceae</taxon>
        <taxon>Genlisea</taxon>
    </lineage>
</organism>
<sequence length="127" mass="14052">DKSLNGWINSLRRYLPGGEWWRLSNQGIADDAFSAKPVTVIRALGKMWELVAEDRWLIFTAFAALIVTAVSEISIPHYLTAAIFSAQSSTVAQFHHNMRLLILLCITSGICSGIRSCLFGIANMILV</sequence>
<evidence type="ECO:0000313" key="5">
    <source>
        <dbReference type="EMBL" id="EPS61394.1"/>
    </source>
</evidence>
<keyword evidence="2 4" id="KW-1133">Transmembrane helix</keyword>
<dbReference type="OrthoDB" id="6500128at2759"/>
<protein>
    <submittedName>
        <fullName evidence="5">Uncharacterized protein</fullName>
    </submittedName>
</protein>
<dbReference type="Proteomes" id="UP000015453">
    <property type="component" value="Unassembled WGS sequence"/>
</dbReference>
<evidence type="ECO:0000256" key="4">
    <source>
        <dbReference type="SAM" id="Phobius"/>
    </source>
</evidence>
<keyword evidence="3 4" id="KW-0472">Membrane</keyword>
<accession>S8C422</accession>
<dbReference type="InterPro" id="IPR036640">
    <property type="entry name" value="ABC1_TM_sf"/>
</dbReference>
<evidence type="ECO:0000256" key="3">
    <source>
        <dbReference type="ARBA" id="ARBA00023136"/>
    </source>
</evidence>
<name>S8C422_9LAMI</name>
<feature type="transmembrane region" description="Helical" evidence="4">
    <location>
        <begin position="100"/>
        <end position="126"/>
    </location>
</feature>
<proteinExistence type="predicted"/>
<feature type="non-terminal residue" evidence="5">
    <location>
        <position position="127"/>
    </location>
</feature>
<dbReference type="GO" id="GO:0005524">
    <property type="term" value="F:ATP binding"/>
    <property type="evidence" value="ECO:0007669"/>
    <property type="project" value="InterPro"/>
</dbReference>
<dbReference type="SUPFAM" id="SSF90123">
    <property type="entry name" value="ABC transporter transmembrane region"/>
    <property type="match status" value="1"/>
</dbReference>
<dbReference type="GO" id="GO:0016020">
    <property type="term" value="C:membrane"/>
    <property type="evidence" value="ECO:0007669"/>
    <property type="project" value="InterPro"/>
</dbReference>
<reference evidence="5 6" key="1">
    <citation type="journal article" date="2013" name="BMC Genomics">
        <title>The miniature genome of a carnivorous plant Genlisea aurea contains a low number of genes and short non-coding sequences.</title>
        <authorList>
            <person name="Leushkin E.V."/>
            <person name="Sutormin R.A."/>
            <person name="Nabieva E.R."/>
            <person name="Penin A.A."/>
            <person name="Kondrashov A.S."/>
            <person name="Logacheva M.D."/>
        </authorList>
    </citation>
    <scope>NUCLEOTIDE SEQUENCE [LARGE SCALE GENOMIC DNA]</scope>
</reference>